<comment type="caution">
    <text evidence="1">The sequence shown here is derived from an EMBL/GenBank/DDBJ whole genome shotgun (WGS) entry which is preliminary data.</text>
</comment>
<dbReference type="EMBL" id="JANPWB010000008">
    <property type="protein sequence ID" value="KAJ1164232.1"/>
    <property type="molecule type" value="Genomic_DNA"/>
</dbReference>
<accession>A0AAV7SJG0</accession>
<dbReference type="AlphaFoldDB" id="A0AAV7SJG0"/>
<evidence type="ECO:0000313" key="2">
    <source>
        <dbReference type="Proteomes" id="UP001066276"/>
    </source>
</evidence>
<keyword evidence="2" id="KW-1185">Reference proteome</keyword>
<gene>
    <name evidence="1" type="ORF">NDU88_004677</name>
</gene>
<dbReference type="Proteomes" id="UP001066276">
    <property type="component" value="Chromosome 4_2"/>
</dbReference>
<organism evidence="1 2">
    <name type="scientific">Pleurodeles waltl</name>
    <name type="common">Iberian ribbed newt</name>
    <dbReference type="NCBI Taxonomy" id="8319"/>
    <lineage>
        <taxon>Eukaryota</taxon>
        <taxon>Metazoa</taxon>
        <taxon>Chordata</taxon>
        <taxon>Craniata</taxon>
        <taxon>Vertebrata</taxon>
        <taxon>Euteleostomi</taxon>
        <taxon>Amphibia</taxon>
        <taxon>Batrachia</taxon>
        <taxon>Caudata</taxon>
        <taxon>Salamandroidea</taxon>
        <taxon>Salamandridae</taxon>
        <taxon>Pleurodelinae</taxon>
        <taxon>Pleurodeles</taxon>
    </lineage>
</organism>
<proteinExistence type="predicted"/>
<sequence>MPPLATSPPLRAFPLGALPPAIAPPMGIGKVSEPWKLLLPGGGELKRLEAALGAAAHLKRQLRGGGRPPGYRQESPLCSRVFALEGALPLLQSCLICEVEPPPPSARAPPTEELGRRCLLRPTVLGSLHHCSPDHNIPRREERYTASSPLSNILAVSTEPTFSRPLTLAG</sequence>
<name>A0AAV7SJG0_PLEWA</name>
<evidence type="ECO:0000313" key="1">
    <source>
        <dbReference type="EMBL" id="KAJ1164232.1"/>
    </source>
</evidence>
<reference evidence="1" key="1">
    <citation type="journal article" date="2022" name="bioRxiv">
        <title>Sequencing and chromosome-scale assembly of the giantPleurodeles waltlgenome.</title>
        <authorList>
            <person name="Brown T."/>
            <person name="Elewa A."/>
            <person name="Iarovenko S."/>
            <person name="Subramanian E."/>
            <person name="Araus A.J."/>
            <person name="Petzold A."/>
            <person name="Susuki M."/>
            <person name="Suzuki K.-i.T."/>
            <person name="Hayashi T."/>
            <person name="Toyoda A."/>
            <person name="Oliveira C."/>
            <person name="Osipova E."/>
            <person name="Leigh N.D."/>
            <person name="Simon A."/>
            <person name="Yun M.H."/>
        </authorList>
    </citation>
    <scope>NUCLEOTIDE SEQUENCE</scope>
    <source>
        <strain evidence="1">20211129_DDA</strain>
        <tissue evidence="1">Liver</tissue>
    </source>
</reference>
<protein>
    <submittedName>
        <fullName evidence="1">Uncharacterized protein</fullName>
    </submittedName>
</protein>